<sequence length="125" mass="13295">MPPIVIPASPPYSFSLPPCSPFEAGAPAPETGVKQGLWCVAKPSVPADTLQEAMDYACGGGGADCEEIEPHGNCYYPDTVLAHASYAFNSYWQKHKKNGGTCSFGGTAMLINADPSFLHCRFLHS</sequence>
<feature type="domain" description="X8" evidence="9">
    <location>
        <begin position="37"/>
        <end position="122"/>
    </location>
</feature>
<dbReference type="PANTHER" id="PTHR31044:SF140">
    <property type="entry name" value="EXPRESSED PROTEIN"/>
    <property type="match status" value="1"/>
</dbReference>
<dbReference type="Pfam" id="PF07983">
    <property type="entry name" value="X8"/>
    <property type="match status" value="1"/>
</dbReference>
<evidence type="ECO:0000259" key="9">
    <source>
        <dbReference type="SMART" id="SM00768"/>
    </source>
</evidence>
<dbReference type="Proteomes" id="UP000288805">
    <property type="component" value="Unassembled WGS sequence"/>
</dbReference>
<comment type="subcellular location">
    <subcellularLocation>
        <location evidence="1">Cell membrane</location>
        <topology evidence="1">Lipid-anchor</topology>
        <topology evidence="1">GPI-anchor</topology>
    </subcellularLocation>
</comment>
<dbReference type="SMART" id="SM00768">
    <property type="entry name" value="X8"/>
    <property type="match status" value="1"/>
</dbReference>
<dbReference type="GO" id="GO:0005886">
    <property type="term" value="C:plasma membrane"/>
    <property type="evidence" value="ECO:0007669"/>
    <property type="project" value="UniProtKB-SubCell"/>
</dbReference>
<dbReference type="AlphaFoldDB" id="A0A438FBZ5"/>
<gene>
    <name evidence="10" type="primary">VvCHDh000087_2</name>
    <name evidence="10" type="ORF">CK203_078829</name>
</gene>
<keyword evidence="7" id="KW-0325">Glycoprotein</keyword>
<keyword evidence="8" id="KW-0449">Lipoprotein</keyword>
<dbReference type="Gene3D" id="1.20.58.1040">
    <property type="match status" value="1"/>
</dbReference>
<evidence type="ECO:0000256" key="4">
    <source>
        <dbReference type="ARBA" id="ARBA00022729"/>
    </source>
</evidence>
<dbReference type="InterPro" id="IPR012946">
    <property type="entry name" value="X8"/>
</dbReference>
<dbReference type="OrthoDB" id="421038at2759"/>
<dbReference type="GO" id="GO:0009506">
    <property type="term" value="C:plasmodesma"/>
    <property type="evidence" value="ECO:0007669"/>
    <property type="project" value="UniProtKB-ARBA"/>
</dbReference>
<dbReference type="FunFam" id="1.20.58.1040:FF:000001">
    <property type="entry name" value="Glucan endo-1,3-beta-glucosidase 4"/>
    <property type="match status" value="1"/>
</dbReference>
<evidence type="ECO:0000256" key="8">
    <source>
        <dbReference type="ARBA" id="ARBA00023288"/>
    </source>
</evidence>
<protein>
    <submittedName>
        <fullName evidence="10">Glucan endo-1,3-beta-glucosidase 1</fullName>
    </submittedName>
</protein>
<evidence type="ECO:0000313" key="10">
    <source>
        <dbReference type="EMBL" id="RVW57484.1"/>
    </source>
</evidence>
<evidence type="ECO:0000256" key="3">
    <source>
        <dbReference type="ARBA" id="ARBA00022622"/>
    </source>
</evidence>
<keyword evidence="3" id="KW-0336">GPI-anchor</keyword>
<evidence type="ECO:0000256" key="2">
    <source>
        <dbReference type="ARBA" id="ARBA00022475"/>
    </source>
</evidence>
<proteinExistence type="predicted"/>
<reference evidence="10 11" key="1">
    <citation type="journal article" date="2018" name="PLoS Genet.">
        <title>Population sequencing reveals clonal diversity and ancestral inbreeding in the grapevine cultivar Chardonnay.</title>
        <authorList>
            <person name="Roach M.J."/>
            <person name="Johnson D.L."/>
            <person name="Bohlmann J."/>
            <person name="van Vuuren H.J."/>
            <person name="Jones S.J."/>
            <person name="Pretorius I.S."/>
            <person name="Schmidt S.A."/>
            <person name="Borneman A.R."/>
        </authorList>
    </citation>
    <scope>NUCLEOTIDE SEQUENCE [LARGE SCALE GENOMIC DNA]</scope>
    <source>
        <strain evidence="11">cv. Chardonnay</strain>
        <tissue evidence="10">Leaf</tissue>
    </source>
</reference>
<evidence type="ECO:0000256" key="5">
    <source>
        <dbReference type="ARBA" id="ARBA00023136"/>
    </source>
</evidence>
<dbReference type="GO" id="GO:0098552">
    <property type="term" value="C:side of membrane"/>
    <property type="evidence" value="ECO:0007669"/>
    <property type="project" value="UniProtKB-KW"/>
</dbReference>
<name>A0A438FBZ5_VITVI</name>
<comment type="caution">
    <text evidence="10">The sequence shown here is derived from an EMBL/GenBank/DDBJ whole genome shotgun (WGS) entry which is preliminary data.</text>
</comment>
<keyword evidence="5" id="KW-0472">Membrane</keyword>
<evidence type="ECO:0000256" key="6">
    <source>
        <dbReference type="ARBA" id="ARBA00023157"/>
    </source>
</evidence>
<evidence type="ECO:0000313" key="11">
    <source>
        <dbReference type="Proteomes" id="UP000288805"/>
    </source>
</evidence>
<accession>A0A438FBZ5</accession>
<keyword evidence="6" id="KW-1015">Disulfide bond</keyword>
<dbReference type="InterPro" id="IPR044788">
    <property type="entry name" value="X8_dom_prot"/>
</dbReference>
<evidence type="ECO:0000256" key="7">
    <source>
        <dbReference type="ARBA" id="ARBA00023180"/>
    </source>
</evidence>
<evidence type="ECO:0000256" key="1">
    <source>
        <dbReference type="ARBA" id="ARBA00004609"/>
    </source>
</evidence>
<dbReference type="PANTHER" id="PTHR31044">
    <property type="entry name" value="BETA-1,3 GLUCANASE"/>
    <property type="match status" value="1"/>
</dbReference>
<dbReference type="EMBL" id="QGNW01001055">
    <property type="protein sequence ID" value="RVW57484.1"/>
    <property type="molecule type" value="Genomic_DNA"/>
</dbReference>
<organism evidence="10 11">
    <name type="scientific">Vitis vinifera</name>
    <name type="common">Grape</name>
    <dbReference type="NCBI Taxonomy" id="29760"/>
    <lineage>
        <taxon>Eukaryota</taxon>
        <taxon>Viridiplantae</taxon>
        <taxon>Streptophyta</taxon>
        <taxon>Embryophyta</taxon>
        <taxon>Tracheophyta</taxon>
        <taxon>Spermatophyta</taxon>
        <taxon>Magnoliopsida</taxon>
        <taxon>eudicotyledons</taxon>
        <taxon>Gunneridae</taxon>
        <taxon>Pentapetalae</taxon>
        <taxon>rosids</taxon>
        <taxon>Vitales</taxon>
        <taxon>Vitaceae</taxon>
        <taxon>Viteae</taxon>
        <taxon>Vitis</taxon>
    </lineage>
</organism>
<keyword evidence="4" id="KW-0732">Signal</keyword>
<keyword evidence="2" id="KW-1003">Cell membrane</keyword>